<dbReference type="InterPro" id="IPR011990">
    <property type="entry name" value="TPR-like_helical_dom_sf"/>
</dbReference>
<evidence type="ECO:0000256" key="1">
    <source>
        <dbReference type="ARBA" id="ARBA00000085"/>
    </source>
</evidence>
<dbReference type="SMART" id="SM00388">
    <property type="entry name" value="HisKA"/>
    <property type="match status" value="1"/>
</dbReference>
<gene>
    <name evidence="8" type="ORF">HDF22_005798</name>
</gene>
<dbReference type="Pfam" id="PF00512">
    <property type="entry name" value="HisKA"/>
    <property type="match status" value="1"/>
</dbReference>
<dbReference type="GO" id="GO:0000155">
    <property type="term" value="F:phosphorelay sensor kinase activity"/>
    <property type="evidence" value="ECO:0007669"/>
    <property type="project" value="InterPro"/>
</dbReference>
<comment type="caution">
    <text evidence="8">The sequence shown here is derived from an EMBL/GenBank/DDBJ whole genome shotgun (WGS) entry which is preliminary data.</text>
</comment>
<dbReference type="Pfam" id="PF02518">
    <property type="entry name" value="HATPase_c"/>
    <property type="match status" value="1"/>
</dbReference>
<keyword evidence="4 8" id="KW-0418">Kinase</keyword>
<dbReference type="PANTHER" id="PTHR43711">
    <property type="entry name" value="TWO-COMPONENT HISTIDINE KINASE"/>
    <property type="match status" value="1"/>
</dbReference>
<protein>
    <recommendedName>
        <fullName evidence="2">histidine kinase</fullName>
        <ecNumber evidence="2">2.7.13.3</ecNumber>
    </recommendedName>
</protein>
<dbReference type="InterPro" id="IPR036890">
    <property type="entry name" value="HATPase_C_sf"/>
</dbReference>
<dbReference type="InterPro" id="IPR036097">
    <property type="entry name" value="HisK_dim/P_sf"/>
</dbReference>
<keyword evidence="6" id="KW-1133">Transmembrane helix</keyword>
<keyword evidence="6" id="KW-0812">Transmembrane</keyword>
<dbReference type="InterPro" id="IPR003661">
    <property type="entry name" value="HisK_dim/P_dom"/>
</dbReference>
<dbReference type="RefSeq" id="WP_183590082.1">
    <property type="nucleotide sequence ID" value="NZ_JACHCA010000028.1"/>
</dbReference>
<evidence type="ECO:0000256" key="3">
    <source>
        <dbReference type="ARBA" id="ARBA00022679"/>
    </source>
</evidence>
<dbReference type="SUPFAM" id="SSF48452">
    <property type="entry name" value="TPR-like"/>
    <property type="match status" value="1"/>
</dbReference>
<evidence type="ECO:0000256" key="4">
    <source>
        <dbReference type="ARBA" id="ARBA00022777"/>
    </source>
</evidence>
<dbReference type="SUPFAM" id="SSF47384">
    <property type="entry name" value="Homodimeric domain of signal transducing histidine kinase"/>
    <property type="match status" value="1"/>
</dbReference>
<dbReference type="PROSITE" id="PS50109">
    <property type="entry name" value="HIS_KIN"/>
    <property type="match status" value="1"/>
</dbReference>
<dbReference type="EC" id="2.7.13.3" evidence="2"/>
<dbReference type="InterPro" id="IPR003594">
    <property type="entry name" value="HATPase_dom"/>
</dbReference>
<dbReference type="SUPFAM" id="SSF55874">
    <property type="entry name" value="ATPase domain of HSP90 chaperone/DNA topoisomerase II/histidine kinase"/>
    <property type="match status" value="1"/>
</dbReference>
<proteinExistence type="predicted"/>
<dbReference type="PANTHER" id="PTHR43711:SF31">
    <property type="entry name" value="HISTIDINE KINASE"/>
    <property type="match status" value="1"/>
</dbReference>
<name>A0A841JL16_9SPHI</name>
<evidence type="ECO:0000256" key="6">
    <source>
        <dbReference type="SAM" id="Phobius"/>
    </source>
</evidence>
<keyword evidence="6" id="KW-0472">Membrane</keyword>
<keyword evidence="3" id="KW-0808">Transferase</keyword>
<comment type="catalytic activity">
    <reaction evidence="1">
        <text>ATP + protein L-histidine = ADP + protein N-phospho-L-histidine.</text>
        <dbReference type="EC" id="2.7.13.3"/>
    </reaction>
</comment>
<dbReference type="EMBL" id="JACHCA010000028">
    <property type="protein sequence ID" value="MBB6131647.1"/>
    <property type="molecule type" value="Genomic_DNA"/>
</dbReference>
<dbReference type="Gene3D" id="3.30.565.10">
    <property type="entry name" value="Histidine kinase-like ATPase, C-terminal domain"/>
    <property type="match status" value="1"/>
</dbReference>
<feature type="domain" description="Histidine kinase" evidence="7">
    <location>
        <begin position="387"/>
        <end position="600"/>
    </location>
</feature>
<organism evidence="8 9">
    <name type="scientific">Mucilaginibacter lappiensis</name>
    <dbReference type="NCBI Taxonomy" id="354630"/>
    <lineage>
        <taxon>Bacteria</taxon>
        <taxon>Pseudomonadati</taxon>
        <taxon>Bacteroidota</taxon>
        <taxon>Sphingobacteriia</taxon>
        <taxon>Sphingobacteriales</taxon>
        <taxon>Sphingobacteriaceae</taxon>
        <taxon>Mucilaginibacter</taxon>
    </lineage>
</organism>
<evidence type="ECO:0000256" key="5">
    <source>
        <dbReference type="ARBA" id="ARBA00023012"/>
    </source>
</evidence>
<dbReference type="Pfam" id="PF13424">
    <property type="entry name" value="TPR_12"/>
    <property type="match status" value="1"/>
</dbReference>
<evidence type="ECO:0000313" key="9">
    <source>
        <dbReference type="Proteomes" id="UP000548326"/>
    </source>
</evidence>
<dbReference type="InterPro" id="IPR005467">
    <property type="entry name" value="His_kinase_dom"/>
</dbReference>
<keyword evidence="5" id="KW-0902">Two-component regulatory system</keyword>
<evidence type="ECO:0000259" key="7">
    <source>
        <dbReference type="PROSITE" id="PS50109"/>
    </source>
</evidence>
<reference evidence="8 9" key="1">
    <citation type="submission" date="2020-08" db="EMBL/GenBank/DDBJ databases">
        <title>Genomic Encyclopedia of Type Strains, Phase IV (KMG-V): Genome sequencing to study the core and pangenomes of soil and plant-associated prokaryotes.</title>
        <authorList>
            <person name="Whitman W."/>
        </authorList>
    </citation>
    <scope>NUCLEOTIDE SEQUENCE [LARGE SCALE GENOMIC DNA]</scope>
    <source>
        <strain evidence="8 9">MP601</strain>
    </source>
</reference>
<feature type="transmembrane region" description="Helical" evidence="6">
    <location>
        <begin position="338"/>
        <end position="357"/>
    </location>
</feature>
<evidence type="ECO:0000313" key="8">
    <source>
        <dbReference type="EMBL" id="MBB6131647.1"/>
    </source>
</evidence>
<dbReference type="CDD" id="cd00082">
    <property type="entry name" value="HisKA"/>
    <property type="match status" value="1"/>
</dbReference>
<dbReference type="Gene3D" id="1.25.40.10">
    <property type="entry name" value="Tetratricopeptide repeat domain"/>
    <property type="match status" value="1"/>
</dbReference>
<dbReference type="Gene3D" id="1.10.287.130">
    <property type="match status" value="1"/>
</dbReference>
<dbReference type="SMART" id="SM00387">
    <property type="entry name" value="HATPase_c"/>
    <property type="match status" value="1"/>
</dbReference>
<accession>A0A841JL16</accession>
<sequence>MAFFLQSSVQAQSALITQEQKKLPLIKDSASLVRSLNQIGMLYYLKNPDSSFYYGIKSKAIAIRQHDREGQLGANNVIATALYLKGLCRESLKLFSEVLSGYRRLSDSANTALALMNMATVYHGIGDMAQAKVLCRKAIQTGRQLKQDSIMSMVYANYCIINSTPDDSTRYYLNKASEIATRYKDERMQIEIQQIRALNLMINGQKQKAFPLINMSLSQSKKAGMECLQIGSLRLYAAYYDPQPDSILKYYKQAYQLTVAKGYVHMKVPILRTILDYTDQSGDKDNIIQIHRHLEEAITTENNNQKAFIGDYVKYNTIQEANILLETNKKDDNIKIRLLIAICIVSILLIIIIQRLYRISSKYGRSIQKQNKVLQETDEFKNKLISILAHDFRTPLSSTISIARMMRDKQGLTEMELEQFYTDIEKDANQLLESFDVVLQWIKQQLPGYQFKIETLTLYDLFGETEYIFRQQLEEKNISLINHVPNHLTVFSDKEMVQFANRNLLLNAIRLSPLGGTITINATQDRVATTVTLANDGSSLSSDTINRLFSVSSQFGASTQHGAGIALAMCKDFIKKLGGSIGVENKNPSGALFYYTIPRK</sequence>
<evidence type="ECO:0000256" key="2">
    <source>
        <dbReference type="ARBA" id="ARBA00012438"/>
    </source>
</evidence>
<dbReference type="Proteomes" id="UP000548326">
    <property type="component" value="Unassembled WGS sequence"/>
</dbReference>
<dbReference type="AlphaFoldDB" id="A0A841JL16"/>
<dbReference type="InterPro" id="IPR050736">
    <property type="entry name" value="Sensor_HK_Regulatory"/>
</dbReference>